<dbReference type="Pfam" id="PF00083">
    <property type="entry name" value="Sugar_tr"/>
    <property type="match status" value="3"/>
</dbReference>
<gene>
    <name evidence="7" type="ORF">MAR_029355</name>
</gene>
<sequence length="960" mass="105866">MTFIGQDPGFRCLDGAVRNESGQGYGQRNTTGGGGFYDSQCELDNTSSLASYNYDPRMVTIVSEMGGLLVGGLISGQFADTYGRKPTFILSVFLISAFNLSGYFSVNWEMYAAMRFLIGVAVGAYVTVQYSLMNEFATVKWRPVIVVTPSFSIQASMFALLAWMVHDWRKIHLATEAETVIHKLARVNRKPVPDLTKVMDAARMEETKESRLRRYTGLYLFRCRDSLKTTVGLLIVWFSTNFGYFGITFGIRSLSGDLYMNMFLINIVEAPYRSEEDLHDILQFGGHMWNSDSPLSGTVTNGIALVAKIGVASGMQSLMLYTSEIYPTVVRTIAYSVHSTAARVGSMVAPQVVFLDEAQPGLLYFVSGMLMILSAFIMIILRETKGLELQDMLEEIIDEGGLDVNITVVNGNVNDDGQYDRVSVDARKANGVHEDNQASVATTPETMTYNVLLEDIVRQTGGCGLYQWLLCLIVHTGKTISSWSLIAMTFIGQDPGFRCLDGAVRNESGQGYGQRNTTGGEGFYDSQCELDNTTSLASYNYDPRMVTIVSEYDLVCGRKWIPAMITTIQMGGVLVGCLISGQFADTYGRKPTFFVSVFLISAFNLSGYFSVNWEMYTGMRFLIGVAVGAYVTVQYSLMNEFATVKWRPVIVVTPSFSIQASLFALLAWMVHDWRKIHLATIARVNRKPVPDLTKVMDAARMEETKESRLRRYTCLDLFRSRDSLKTTVGLLIVWFSTNFGYIGITFGIRSLSGDLYMNMFLVNIVEAPVQIIVALLVNCFGRKKTCMIFYSLAGMSGIAVGVLQYADSPLSGTVTNVIALVAKIGVASALQSLMLFTSEIYPTVVRTIAYSVHSMAARAGSMVAPQVVFLDEAQPGLLYFVSGILMILSAFIMIIFRETKGLELQDTLEEIIDEGGLDVNVTVGNGGGINNDGQYDRMSVDARNANGIHEDNQASVASIV</sequence>
<reference evidence="7" key="1">
    <citation type="submission" date="2022-11" db="EMBL/GenBank/DDBJ databases">
        <title>Centuries of genome instability and evolution in soft-shell clam transmissible cancer (bioRxiv).</title>
        <authorList>
            <person name="Hart S.F.M."/>
            <person name="Yonemitsu M.A."/>
            <person name="Giersch R.M."/>
            <person name="Beal B.F."/>
            <person name="Arriagada G."/>
            <person name="Davis B.W."/>
            <person name="Ostrander E.A."/>
            <person name="Goff S.P."/>
            <person name="Metzger M.J."/>
        </authorList>
    </citation>
    <scope>NUCLEOTIDE SEQUENCE</scope>
    <source>
        <strain evidence="7">MELC-2E11</strain>
        <tissue evidence="7">Siphon/mantle</tissue>
    </source>
</reference>
<feature type="transmembrane region" description="Helical" evidence="5">
    <location>
        <begin position="88"/>
        <end position="106"/>
    </location>
</feature>
<dbReference type="Proteomes" id="UP001164746">
    <property type="component" value="Chromosome 2"/>
</dbReference>
<evidence type="ECO:0000256" key="4">
    <source>
        <dbReference type="ARBA" id="ARBA00023136"/>
    </source>
</evidence>
<feature type="domain" description="Major facilitator superfamily (MFS) profile" evidence="6">
    <location>
        <begin position="470"/>
        <end position="900"/>
    </location>
</feature>
<evidence type="ECO:0000256" key="2">
    <source>
        <dbReference type="ARBA" id="ARBA00022692"/>
    </source>
</evidence>
<dbReference type="SUPFAM" id="SSF103473">
    <property type="entry name" value="MFS general substrate transporter"/>
    <property type="match status" value="3"/>
</dbReference>
<feature type="transmembrane region" description="Helical" evidence="5">
    <location>
        <begin position="760"/>
        <end position="780"/>
    </location>
</feature>
<accession>A0ABY7DNS8</accession>
<dbReference type="PROSITE" id="PS50850">
    <property type="entry name" value="MFS"/>
    <property type="match status" value="1"/>
</dbReference>
<evidence type="ECO:0000256" key="1">
    <source>
        <dbReference type="ARBA" id="ARBA00004141"/>
    </source>
</evidence>
<dbReference type="InterPro" id="IPR005829">
    <property type="entry name" value="Sugar_transporter_CS"/>
</dbReference>
<feature type="transmembrane region" description="Helical" evidence="5">
    <location>
        <begin position="231"/>
        <end position="251"/>
    </location>
</feature>
<keyword evidence="4 5" id="KW-0472">Membrane</keyword>
<protein>
    <submittedName>
        <fullName evidence="7">S22A5-like protein</fullName>
    </submittedName>
</protein>
<dbReference type="InterPro" id="IPR020846">
    <property type="entry name" value="MFS_dom"/>
</dbReference>
<feature type="transmembrane region" description="Helical" evidence="5">
    <location>
        <begin position="113"/>
        <end position="132"/>
    </location>
</feature>
<evidence type="ECO:0000259" key="6">
    <source>
        <dbReference type="PROSITE" id="PS50850"/>
    </source>
</evidence>
<comment type="subcellular location">
    <subcellularLocation>
        <location evidence="1">Membrane</location>
        <topology evidence="1">Multi-pass membrane protein</topology>
    </subcellularLocation>
</comment>
<feature type="transmembrane region" description="Helical" evidence="5">
    <location>
        <begin position="728"/>
        <end position="748"/>
    </location>
</feature>
<feature type="transmembrane region" description="Helical" evidence="5">
    <location>
        <begin position="876"/>
        <end position="896"/>
    </location>
</feature>
<dbReference type="InterPro" id="IPR005828">
    <property type="entry name" value="MFS_sugar_transport-like"/>
</dbReference>
<evidence type="ECO:0000313" key="7">
    <source>
        <dbReference type="EMBL" id="WAQ96665.1"/>
    </source>
</evidence>
<feature type="transmembrane region" description="Helical" evidence="5">
    <location>
        <begin position="787"/>
        <end position="805"/>
    </location>
</feature>
<feature type="transmembrane region" description="Helical" evidence="5">
    <location>
        <begin position="649"/>
        <end position="670"/>
    </location>
</feature>
<keyword evidence="8" id="KW-1185">Reference proteome</keyword>
<proteinExistence type="predicted"/>
<dbReference type="EMBL" id="CP111013">
    <property type="protein sequence ID" value="WAQ96665.1"/>
    <property type="molecule type" value="Genomic_DNA"/>
</dbReference>
<dbReference type="InterPro" id="IPR036259">
    <property type="entry name" value="MFS_trans_sf"/>
</dbReference>
<feature type="transmembrane region" description="Helical" evidence="5">
    <location>
        <begin position="560"/>
        <end position="581"/>
    </location>
</feature>
<feature type="transmembrane region" description="Helical" evidence="5">
    <location>
        <begin position="144"/>
        <end position="165"/>
    </location>
</feature>
<dbReference type="PROSITE" id="PS00217">
    <property type="entry name" value="SUGAR_TRANSPORT_2"/>
    <property type="match status" value="2"/>
</dbReference>
<feature type="transmembrane region" description="Helical" evidence="5">
    <location>
        <begin position="618"/>
        <end position="637"/>
    </location>
</feature>
<organism evidence="7 8">
    <name type="scientific">Mya arenaria</name>
    <name type="common">Soft-shell clam</name>
    <dbReference type="NCBI Taxonomy" id="6604"/>
    <lineage>
        <taxon>Eukaryota</taxon>
        <taxon>Metazoa</taxon>
        <taxon>Spiralia</taxon>
        <taxon>Lophotrochozoa</taxon>
        <taxon>Mollusca</taxon>
        <taxon>Bivalvia</taxon>
        <taxon>Autobranchia</taxon>
        <taxon>Heteroconchia</taxon>
        <taxon>Euheterodonta</taxon>
        <taxon>Imparidentia</taxon>
        <taxon>Neoheterodontei</taxon>
        <taxon>Myida</taxon>
        <taxon>Myoidea</taxon>
        <taxon>Myidae</taxon>
        <taxon>Mya</taxon>
    </lineage>
</organism>
<evidence type="ECO:0000256" key="5">
    <source>
        <dbReference type="SAM" id="Phobius"/>
    </source>
</evidence>
<keyword evidence="3 5" id="KW-1133">Transmembrane helix</keyword>
<dbReference type="PANTHER" id="PTHR24064">
    <property type="entry name" value="SOLUTE CARRIER FAMILY 22 MEMBER"/>
    <property type="match status" value="1"/>
</dbReference>
<evidence type="ECO:0000256" key="3">
    <source>
        <dbReference type="ARBA" id="ARBA00022989"/>
    </source>
</evidence>
<name>A0ABY7DNS8_MYAAR</name>
<feature type="transmembrane region" description="Helical" evidence="5">
    <location>
        <begin position="362"/>
        <end position="381"/>
    </location>
</feature>
<dbReference type="Gene3D" id="1.20.1250.20">
    <property type="entry name" value="MFS general substrate transporter like domains"/>
    <property type="match status" value="4"/>
</dbReference>
<evidence type="ECO:0000313" key="8">
    <source>
        <dbReference type="Proteomes" id="UP001164746"/>
    </source>
</evidence>
<feature type="transmembrane region" description="Helical" evidence="5">
    <location>
        <begin position="593"/>
        <end position="611"/>
    </location>
</feature>
<keyword evidence="2 5" id="KW-0812">Transmembrane</keyword>